<feature type="compositionally biased region" description="Polar residues" evidence="1">
    <location>
        <begin position="944"/>
        <end position="958"/>
    </location>
</feature>
<feature type="compositionally biased region" description="Polar residues" evidence="1">
    <location>
        <begin position="163"/>
        <end position="205"/>
    </location>
</feature>
<gene>
    <name evidence="2" type="ORF">BN946_scf184575.g11</name>
</gene>
<feature type="compositionally biased region" description="Low complexity" evidence="1">
    <location>
        <begin position="457"/>
        <end position="470"/>
    </location>
</feature>
<feature type="compositionally biased region" description="Polar residues" evidence="1">
    <location>
        <begin position="420"/>
        <end position="443"/>
    </location>
</feature>
<feature type="compositionally biased region" description="Low complexity" evidence="1">
    <location>
        <begin position="1253"/>
        <end position="1270"/>
    </location>
</feature>
<feature type="region of interest" description="Disordered" evidence="1">
    <location>
        <begin position="987"/>
        <end position="1132"/>
    </location>
</feature>
<evidence type="ECO:0000313" key="3">
    <source>
        <dbReference type="Proteomes" id="UP000029665"/>
    </source>
</evidence>
<feature type="compositionally biased region" description="Basic residues" evidence="1">
    <location>
        <begin position="58"/>
        <end position="67"/>
    </location>
</feature>
<protein>
    <submittedName>
        <fullName evidence="2">Uncharacterized protein</fullName>
    </submittedName>
</protein>
<feature type="compositionally biased region" description="Polar residues" evidence="1">
    <location>
        <begin position="225"/>
        <end position="235"/>
    </location>
</feature>
<feature type="region of interest" description="Disordered" evidence="1">
    <location>
        <begin position="715"/>
        <end position="739"/>
    </location>
</feature>
<feature type="compositionally biased region" description="Basic residues" evidence="1">
    <location>
        <begin position="1052"/>
        <end position="1065"/>
    </location>
</feature>
<feature type="compositionally biased region" description="Basic residues" evidence="1">
    <location>
        <begin position="647"/>
        <end position="656"/>
    </location>
</feature>
<feature type="compositionally biased region" description="Polar residues" evidence="1">
    <location>
        <begin position="507"/>
        <end position="546"/>
    </location>
</feature>
<feature type="compositionally biased region" description="Polar residues" evidence="1">
    <location>
        <begin position="1322"/>
        <end position="1338"/>
    </location>
</feature>
<feature type="compositionally biased region" description="Polar residues" evidence="1">
    <location>
        <begin position="335"/>
        <end position="348"/>
    </location>
</feature>
<feature type="region of interest" description="Disordered" evidence="1">
    <location>
        <begin position="33"/>
        <end position="235"/>
    </location>
</feature>
<proteinExistence type="predicted"/>
<name>A0A060S5E3_PYCCI</name>
<feature type="region of interest" description="Disordered" evidence="1">
    <location>
        <begin position="1362"/>
        <end position="1428"/>
    </location>
</feature>
<feature type="compositionally biased region" description="Polar residues" evidence="1">
    <location>
        <begin position="1035"/>
        <end position="1050"/>
    </location>
</feature>
<feature type="region of interest" description="Disordered" evidence="1">
    <location>
        <begin position="1174"/>
        <end position="1222"/>
    </location>
</feature>
<feature type="compositionally biased region" description="Low complexity" evidence="1">
    <location>
        <begin position="94"/>
        <end position="117"/>
    </location>
</feature>
<feature type="region of interest" description="Disordered" evidence="1">
    <location>
        <begin position="1586"/>
        <end position="1605"/>
    </location>
</feature>
<feature type="compositionally biased region" description="Polar residues" evidence="1">
    <location>
        <begin position="788"/>
        <end position="806"/>
    </location>
</feature>
<dbReference type="EMBL" id="CCBP010000038">
    <property type="protein sequence ID" value="CDO69386.1"/>
    <property type="molecule type" value="Genomic_DNA"/>
</dbReference>
<dbReference type="OrthoDB" id="3259825at2759"/>
<feature type="region of interest" description="Disordered" evidence="1">
    <location>
        <begin position="1253"/>
        <end position="1338"/>
    </location>
</feature>
<feature type="region of interest" description="Disordered" evidence="1">
    <location>
        <begin position="283"/>
        <end position="658"/>
    </location>
</feature>
<feature type="compositionally biased region" description="Polar residues" evidence="1">
    <location>
        <begin position="1013"/>
        <end position="1027"/>
    </location>
</feature>
<feature type="compositionally biased region" description="Low complexity" evidence="1">
    <location>
        <begin position="1201"/>
        <end position="1214"/>
    </location>
</feature>
<organism evidence="2 3">
    <name type="scientific">Pycnoporus cinnabarinus</name>
    <name type="common">Cinnabar-red polypore</name>
    <name type="synonym">Trametes cinnabarina</name>
    <dbReference type="NCBI Taxonomy" id="5643"/>
    <lineage>
        <taxon>Eukaryota</taxon>
        <taxon>Fungi</taxon>
        <taxon>Dikarya</taxon>
        <taxon>Basidiomycota</taxon>
        <taxon>Agaricomycotina</taxon>
        <taxon>Agaricomycetes</taxon>
        <taxon>Polyporales</taxon>
        <taxon>Polyporaceae</taxon>
        <taxon>Trametes</taxon>
    </lineage>
</organism>
<feature type="compositionally biased region" description="Low complexity" evidence="1">
    <location>
        <begin position="374"/>
        <end position="388"/>
    </location>
</feature>
<feature type="compositionally biased region" description="Low complexity" evidence="1">
    <location>
        <begin position="409"/>
        <end position="419"/>
    </location>
</feature>
<evidence type="ECO:0000256" key="1">
    <source>
        <dbReference type="SAM" id="MobiDB-lite"/>
    </source>
</evidence>
<feature type="compositionally biased region" description="Polar residues" evidence="1">
    <location>
        <begin position="726"/>
        <end position="735"/>
    </location>
</feature>
<dbReference type="OMA" id="PSNVTWN"/>
<feature type="compositionally biased region" description="Low complexity" evidence="1">
    <location>
        <begin position="206"/>
        <end position="218"/>
    </location>
</feature>
<feature type="compositionally biased region" description="Low complexity" evidence="1">
    <location>
        <begin position="490"/>
        <end position="506"/>
    </location>
</feature>
<feature type="compositionally biased region" description="Low complexity" evidence="1">
    <location>
        <begin position="145"/>
        <end position="154"/>
    </location>
</feature>
<feature type="region of interest" description="Disordered" evidence="1">
    <location>
        <begin position="768"/>
        <end position="827"/>
    </location>
</feature>
<evidence type="ECO:0000313" key="2">
    <source>
        <dbReference type="EMBL" id="CDO69386.1"/>
    </source>
</evidence>
<feature type="region of interest" description="Disordered" evidence="1">
    <location>
        <begin position="1531"/>
        <end position="1553"/>
    </location>
</feature>
<dbReference type="HOGENOM" id="CLU_250677_0_0_1"/>
<keyword evidence="3" id="KW-1185">Reference proteome</keyword>
<sequence length="1626" mass="172544">MLKWYSLTRRFSVLRNSSGEPIGLDELKSKFAEQRARGSEHQVTEEEEDMILEALGRLHGRSPRNRTHSGYESSDGRAVGREGEDDDADPMRQSVVSSNSAASPSLRPAPSSASLSSTKGSQTSRRMSNNLFGSGKFRDQTILMRTGTATAATTGRRRGTGAVAQSDSTISMSTLGSGRAENSTSMYSDSQSLRPVTPEGSTYTMSGSAPSSPGNNSISKDRSSRSTAGEQSDYTSSAILSKRLSRVMSPDGVRRASMALDMAIRELEEEGDDEIVMERSPIVHAPPRDMNGNGSLAALTTALDPDTPSPLPSPGEEAGTALSSDDPVVSDENQRTSPFPGSRTTSPTPRLPGYIPGMPRPMTPREATFESEDLTPSTTPRATSPRLPGINTQGSPIIPQTFTSSMHRSNSSASGSLQSNRPISPAQTSTAPLFFNRSMNGRNTPEDRQRNPAIKHSPSTSSASDAPDSPVMGRRRPMSPLSGPAYQALTSPTTSSRPSSRPGTPSNVTWNTLPSPSGTPQKSHGRNGSMSGHSRSGSTTSINDQQGADALERSKSTSRSLRSPALPDSPWVDNGHSSSFAGATMQMETLVRPPSAMSGMELGSPVQGSSRILRSPTPTHSGSRSPTSPTFQDFGAMTGDGGSASRHSSKQTHHTSSHAFPLGMSNALLFSPIANSSRSSLESAGSSYHTWDEDHQKDRLHALLSGLDPDYSPWHDISPADKCGSGPSTAGTSPYDSLEPEDAVKREIGLTKTDFVAIQDKLVSAALSKAVTPEGRARAGSIRRRRPSTSQSNYSFSGENRGVNSTPQPQPQSAAVPSRPPTSDHVAKANALLNAVVYSIESPSIRPTDAPAVEESSLSVPASADVETSPMRKNRALADALFGSEERDRGSSPPVPAETPQISFMPDFSDPEPNEDEPVEAIFPATKPLQTPKRSDSLRLAASVKQSAPTPPANTMSMPLSPLSPTAGMDPIQLALEVQRRAEAATAALRKSPSIPKINDGTGSLPRKRISPNKISSPTLVSASTSVDAIPLRSPTASPTPQSLQSSSKIGSRFKKLRGTIRAKHPVPTGEEITPYPLDLRNPNTGGPSGSSPSLSLRVEPATLSASHAEPTRLKPPPAPMPSPPASATPGLKGFMARFRKQRVAAEPIVPPARHVPGPASAISTKSLGVPPALEHSYGPVPHSAPALKTAFRSPSPGHVSSSPQSPTSRPPQQDADSSVQVQTNDALRQLFDAATNLGLDQAALNDLIARSPSTSSRSTAWTRLTRAASPNESRKSQIPVIRGRATPDSVRSPTSEGRPSFDAYSPRPSTETRPAVHKVQESPQRPRQQQDAGQNTIVRRTIIFPSDSRASGVDLTALIRKQSASRRRGSVGSKSSIHDRVPTPPPPHRAGGRRFSNDASPPVPQLPPSFSAPAEGSLSAPNPMDKSTSAYDSLYEMYASDSRGQMLSAESPGAGSSHGQKEAIPEAGPALEVIEMANGETIWSIVNGLRDDDGESFYGDRASFYSEYSVKDTGENVKLFFKEHERKSSKGSTSSFLSRKKPQQPKGTARPETKVFFSSSQQIGRLIENLSRGMDAGSFNIMPGQTGASQGHVGHSTSSSIGSEAEMRWTVEERLEHMLGSMGAS</sequence>
<dbReference type="Proteomes" id="UP000029665">
    <property type="component" value="Unassembled WGS sequence"/>
</dbReference>
<feature type="compositionally biased region" description="Polar residues" evidence="1">
    <location>
        <begin position="390"/>
        <end position="408"/>
    </location>
</feature>
<feature type="compositionally biased region" description="Acidic residues" evidence="1">
    <location>
        <begin position="909"/>
        <end position="919"/>
    </location>
</feature>
<feature type="compositionally biased region" description="Polar residues" evidence="1">
    <location>
        <begin position="118"/>
        <end position="132"/>
    </location>
</feature>
<feature type="compositionally biased region" description="Basic and acidic residues" evidence="1">
    <location>
        <begin position="33"/>
        <end position="44"/>
    </location>
</feature>
<reference evidence="2" key="1">
    <citation type="submission" date="2014-01" db="EMBL/GenBank/DDBJ databases">
        <title>The genome of the white-rot fungus Pycnoporus cinnabarinus: a basidiomycete model with a versatile arsenal for lignocellulosic biomass breakdown.</title>
        <authorList>
            <person name="Levasseur A."/>
            <person name="Lomascolo A."/>
            <person name="Ruiz-Duenas F.J."/>
            <person name="Uzan E."/>
            <person name="Piumi F."/>
            <person name="Kues U."/>
            <person name="Ram A.F.J."/>
            <person name="Murat C."/>
            <person name="Haon M."/>
            <person name="Benoit I."/>
            <person name="Arfi Y."/>
            <person name="Chevret D."/>
            <person name="Drula E."/>
            <person name="Kwon M.J."/>
            <person name="Gouret P."/>
            <person name="Lesage-Meessen L."/>
            <person name="Lombard V."/>
            <person name="Mariette J."/>
            <person name="Noirot C."/>
            <person name="Park J."/>
            <person name="Patyshakuliyeva A."/>
            <person name="Wieneger R.A.B."/>
            <person name="Wosten H.A.B."/>
            <person name="Martin F."/>
            <person name="Coutinho P.M."/>
            <person name="de Vries R."/>
            <person name="Martinez A.T."/>
            <person name="Klopp C."/>
            <person name="Pontarotti P."/>
            <person name="Henrissat B."/>
            <person name="Record E."/>
        </authorList>
    </citation>
    <scope>NUCLEOTIDE SEQUENCE [LARGE SCALE GENOMIC DNA]</scope>
    <source>
        <strain evidence="2">BRFM137</strain>
    </source>
</reference>
<feature type="compositionally biased region" description="Pro residues" evidence="1">
    <location>
        <begin position="1114"/>
        <end position="1127"/>
    </location>
</feature>
<dbReference type="STRING" id="5643.A0A060S5E3"/>
<feature type="compositionally biased region" description="Polar residues" evidence="1">
    <location>
        <begin position="606"/>
        <end position="631"/>
    </location>
</feature>
<feature type="region of interest" description="Disordered" evidence="1">
    <location>
        <begin position="844"/>
        <end position="966"/>
    </location>
</feature>
<comment type="caution">
    <text evidence="2">The sequence shown here is derived from an EMBL/GenBank/DDBJ whole genome shotgun (WGS) entry which is preliminary data.</text>
</comment>
<accession>A0A060S5E3</accession>